<dbReference type="EMBL" id="JAQQWK010000002">
    <property type="protein sequence ID" value="KAK8052184.1"/>
    <property type="molecule type" value="Genomic_DNA"/>
</dbReference>
<comment type="caution">
    <text evidence="3">The sequence shown here is derived from an EMBL/GenBank/DDBJ whole genome shotgun (WGS) entry which is preliminary data.</text>
</comment>
<comment type="similarity">
    <text evidence="1">Belongs to the CoA-transferase III family.</text>
</comment>
<dbReference type="PANTHER" id="PTHR48229">
    <property type="entry name" value="CAIB/BAIF FAMILY ENZYME (AFU_ORTHOLOGUE AFUA_1G05360)-RELATED"/>
    <property type="match status" value="1"/>
</dbReference>
<dbReference type="Gene3D" id="3.40.50.10540">
    <property type="entry name" value="Crotonobetainyl-coa:carnitine coa-transferase, domain 1"/>
    <property type="match status" value="1"/>
</dbReference>
<organism evidence="3 4">
    <name type="scientific">Apiospora rasikravindrae</name>
    <dbReference type="NCBI Taxonomy" id="990691"/>
    <lineage>
        <taxon>Eukaryota</taxon>
        <taxon>Fungi</taxon>
        <taxon>Dikarya</taxon>
        <taxon>Ascomycota</taxon>
        <taxon>Pezizomycotina</taxon>
        <taxon>Sordariomycetes</taxon>
        <taxon>Xylariomycetidae</taxon>
        <taxon>Amphisphaeriales</taxon>
        <taxon>Apiosporaceae</taxon>
        <taxon>Apiospora</taxon>
    </lineage>
</organism>
<dbReference type="InterPro" id="IPR023606">
    <property type="entry name" value="CoA-Trfase_III_dom_1_sf"/>
</dbReference>
<evidence type="ECO:0000256" key="2">
    <source>
        <dbReference type="SAM" id="MobiDB-lite"/>
    </source>
</evidence>
<feature type="compositionally biased region" description="Pro residues" evidence="2">
    <location>
        <begin position="245"/>
        <end position="261"/>
    </location>
</feature>
<evidence type="ECO:0000313" key="3">
    <source>
        <dbReference type="EMBL" id="KAK8052184.1"/>
    </source>
</evidence>
<name>A0ABR1TZV9_9PEZI</name>
<dbReference type="Pfam" id="PF02515">
    <property type="entry name" value="CoA_transf_3"/>
    <property type="match status" value="1"/>
</dbReference>
<reference evidence="3 4" key="1">
    <citation type="submission" date="2023-01" db="EMBL/GenBank/DDBJ databases">
        <title>Analysis of 21 Apiospora genomes using comparative genomics revels a genus with tremendous synthesis potential of carbohydrate active enzymes and secondary metabolites.</title>
        <authorList>
            <person name="Sorensen T."/>
        </authorList>
    </citation>
    <scope>NUCLEOTIDE SEQUENCE [LARGE SCALE GENOMIC DNA]</scope>
    <source>
        <strain evidence="3 4">CBS 33761</strain>
    </source>
</reference>
<dbReference type="InterPro" id="IPR003673">
    <property type="entry name" value="CoA-Trfase_fam_III"/>
</dbReference>
<feature type="region of interest" description="Disordered" evidence="2">
    <location>
        <begin position="239"/>
        <end position="274"/>
    </location>
</feature>
<evidence type="ECO:0000313" key="4">
    <source>
        <dbReference type="Proteomes" id="UP001444661"/>
    </source>
</evidence>
<sequence>MATSGVTAGRYSVPNEAESLFRKGVMGNPLIEKNLPDGAIEASKTIRFEGSEKPSLPINWRFAESIAAIKAYEATVINVLLQRKYGMEKPAEVVINTDHAQLFIMSTLLWTLDPDGDNLTPFKLMAEYFPDWDKHQMNAPYRGSVTNIYKTKDDRYFHLHGSMNPGIMLEALGLPQNQEITKMEEAWPILQGVIAKYTAAEIETLSLAHRQAGTICWTTEEYKFSEHGKANADIGLFELEHHPNPNQPPGWWPDPPPPPRRSLPSSPSPSTHRPLAGLKVVDLTRVIAGPAVSRGLAELGASVMRITAPHLTDMSVLHPDLNHGKWNASLDLRTAAGREALRDLVADADVFLQGYRPGVLDKFGFGERDVLDLCRGRGRGIVYCGENCYGWQGPWMERSGWQQISDACCGVSHEFGRAMGNDEPVTPVFPNSDYCTGVSGVIGIITALLRRAEEGGSYTVKIALNYYSQWLVNTCGTYPPDVWADLWQRHGSPVFRHHHPMQYLLPRTLALVSQNSGHKLLRPEFFTQYRVKSTGKDMRIVAPVLRYPNGEVKPGFHIGTRTNGVDQPVWPDDLGVEVVVAKSGKANTSL</sequence>
<gene>
    <name evidence="3" type="ORF">PG993_003569</name>
</gene>
<accession>A0ABR1TZV9</accession>
<dbReference type="Proteomes" id="UP001444661">
    <property type="component" value="Unassembled WGS sequence"/>
</dbReference>
<proteinExistence type="inferred from homology"/>
<evidence type="ECO:0000256" key="1">
    <source>
        <dbReference type="ARBA" id="ARBA00008383"/>
    </source>
</evidence>
<dbReference type="PANTHER" id="PTHR48229:SF2">
    <property type="entry name" value="CAIB_BAIF FAMILY PROTEIN"/>
    <property type="match status" value="1"/>
</dbReference>
<dbReference type="SUPFAM" id="SSF89796">
    <property type="entry name" value="CoA-transferase family III (CaiB/BaiF)"/>
    <property type="match status" value="2"/>
</dbReference>
<dbReference type="InterPro" id="IPR052985">
    <property type="entry name" value="CoA-trans_III_biosynth/detox"/>
</dbReference>
<keyword evidence="4" id="KW-1185">Reference proteome</keyword>
<protein>
    <submittedName>
        <fullName evidence="3">CoA-transferase family III domain-containing protein</fullName>
    </submittedName>
</protein>